<keyword evidence="3" id="KW-1185">Reference proteome</keyword>
<comment type="caution">
    <text evidence="2">The sequence shown here is derived from an EMBL/GenBank/DDBJ whole genome shotgun (WGS) entry which is preliminary data.</text>
</comment>
<sequence>MVDNNSLVPRILALKASCCLFGVIAEDSKVSATHGSSRSQMVNPSLSDSPRDFQPEDPGGYFDSFLGLLNIVIVASSIVRTPKTESWPET</sequence>
<dbReference type="AlphaFoldDB" id="A0A8S4QEU4"/>
<organism evidence="2 3">
    <name type="scientific">Pararge aegeria aegeria</name>
    <dbReference type="NCBI Taxonomy" id="348720"/>
    <lineage>
        <taxon>Eukaryota</taxon>
        <taxon>Metazoa</taxon>
        <taxon>Ecdysozoa</taxon>
        <taxon>Arthropoda</taxon>
        <taxon>Hexapoda</taxon>
        <taxon>Insecta</taxon>
        <taxon>Pterygota</taxon>
        <taxon>Neoptera</taxon>
        <taxon>Endopterygota</taxon>
        <taxon>Lepidoptera</taxon>
        <taxon>Glossata</taxon>
        <taxon>Ditrysia</taxon>
        <taxon>Papilionoidea</taxon>
        <taxon>Nymphalidae</taxon>
        <taxon>Satyrinae</taxon>
        <taxon>Satyrini</taxon>
        <taxon>Parargina</taxon>
        <taxon>Pararge</taxon>
    </lineage>
</organism>
<reference evidence="2" key="1">
    <citation type="submission" date="2022-03" db="EMBL/GenBank/DDBJ databases">
        <authorList>
            <person name="Lindestad O."/>
        </authorList>
    </citation>
    <scope>NUCLEOTIDE SEQUENCE</scope>
</reference>
<accession>A0A8S4QEU4</accession>
<gene>
    <name evidence="2" type="primary">jg22957</name>
    <name evidence="2" type="ORF">PAEG_LOCUS1613</name>
</gene>
<feature type="compositionally biased region" description="Polar residues" evidence="1">
    <location>
        <begin position="32"/>
        <end position="48"/>
    </location>
</feature>
<evidence type="ECO:0000313" key="3">
    <source>
        <dbReference type="Proteomes" id="UP000838756"/>
    </source>
</evidence>
<dbReference type="EMBL" id="CAKXAJ010005742">
    <property type="protein sequence ID" value="CAH2209214.1"/>
    <property type="molecule type" value="Genomic_DNA"/>
</dbReference>
<protein>
    <submittedName>
        <fullName evidence="2">Jg22957 protein</fullName>
    </submittedName>
</protein>
<evidence type="ECO:0000313" key="2">
    <source>
        <dbReference type="EMBL" id="CAH2209214.1"/>
    </source>
</evidence>
<evidence type="ECO:0000256" key="1">
    <source>
        <dbReference type="SAM" id="MobiDB-lite"/>
    </source>
</evidence>
<feature type="region of interest" description="Disordered" evidence="1">
    <location>
        <begin position="32"/>
        <end position="57"/>
    </location>
</feature>
<dbReference type="Proteomes" id="UP000838756">
    <property type="component" value="Unassembled WGS sequence"/>
</dbReference>
<name>A0A8S4QEU4_9NEOP</name>
<proteinExistence type="predicted"/>